<reference evidence="6 7" key="1">
    <citation type="submission" date="2024-10" db="EMBL/GenBank/DDBJ databases">
        <title>The Natural Products Discovery Center: Release of the First 8490 Sequenced Strains for Exploring Actinobacteria Biosynthetic Diversity.</title>
        <authorList>
            <person name="Kalkreuter E."/>
            <person name="Kautsar S.A."/>
            <person name="Yang D."/>
            <person name="Bader C.D."/>
            <person name="Teijaro C.N."/>
            <person name="Fluegel L."/>
            <person name="Davis C.M."/>
            <person name="Simpson J.R."/>
            <person name="Lauterbach L."/>
            <person name="Steele A.D."/>
            <person name="Gui C."/>
            <person name="Meng S."/>
            <person name="Li G."/>
            <person name="Viehrig K."/>
            <person name="Ye F."/>
            <person name="Su P."/>
            <person name="Kiefer A.F."/>
            <person name="Nichols A."/>
            <person name="Cepeda A.J."/>
            <person name="Yan W."/>
            <person name="Fan B."/>
            <person name="Jiang Y."/>
            <person name="Adhikari A."/>
            <person name="Zheng C.-J."/>
            <person name="Schuster L."/>
            <person name="Cowan T.M."/>
            <person name="Smanski M.J."/>
            <person name="Chevrette M.G."/>
            <person name="De Carvalho L.P.S."/>
            <person name="Shen B."/>
        </authorList>
    </citation>
    <scope>NUCLEOTIDE SEQUENCE [LARGE SCALE GENOMIC DNA]</scope>
    <source>
        <strain evidence="6 7">NPDC015755</strain>
    </source>
</reference>
<keyword evidence="4 5" id="KW-0472">Membrane</keyword>
<comment type="caution">
    <text evidence="6">The sequence shown here is derived from an EMBL/GenBank/DDBJ whole genome shotgun (WGS) entry which is preliminary data.</text>
</comment>
<keyword evidence="2 5" id="KW-0812">Transmembrane</keyword>
<proteinExistence type="predicted"/>
<feature type="transmembrane region" description="Helical" evidence="5">
    <location>
        <begin position="120"/>
        <end position="141"/>
    </location>
</feature>
<dbReference type="InterPro" id="IPR000537">
    <property type="entry name" value="UbiA_prenyltransferase"/>
</dbReference>
<dbReference type="Gene3D" id="1.10.357.140">
    <property type="entry name" value="UbiA prenyltransferase"/>
    <property type="match status" value="1"/>
</dbReference>
<comment type="subcellular location">
    <subcellularLocation>
        <location evidence="1">Membrane</location>
        <topology evidence="1">Multi-pass membrane protein</topology>
    </subcellularLocation>
</comment>
<feature type="transmembrane region" description="Helical" evidence="5">
    <location>
        <begin position="220"/>
        <end position="238"/>
    </location>
</feature>
<evidence type="ECO:0000256" key="2">
    <source>
        <dbReference type="ARBA" id="ARBA00022692"/>
    </source>
</evidence>
<feature type="transmembrane region" description="Helical" evidence="5">
    <location>
        <begin position="276"/>
        <end position="298"/>
    </location>
</feature>
<dbReference type="EMBL" id="JBIBSM010000010">
    <property type="protein sequence ID" value="MFF8278515.1"/>
    <property type="molecule type" value="Genomic_DNA"/>
</dbReference>
<protein>
    <submittedName>
        <fullName evidence="6">UbiA family prenyltransferase</fullName>
    </submittedName>
</protein>
<evidence type="ECO:0000256" key="4">
    <source>
        <dbReference type="ARBA" id="ARBA00023136"/>
    </source>
</evidence>
<keyword evidence="7" id="KW-1185">Reference proteome</keyword>
<dbReference type="Proteomes" id="UP001603013">
    <property type="component" value="Unassembled WGS sequence"/>
</dbReference>
<dbReference type="InterPro" id="IPR044878">
    <property type="entry name" value="UbiA_sf"/>
</dbReference>
<gene>
    <name evidence="6" type="ORF">ACF05T_20775</name>
</gene>
<sequence>MPATTDEGPHAHPATPAGFPAAEPPVLVSLLKASHPLPAAAVTALTALLAAAVGLGPGAGAKAVAAVAAGQLSIGWCNDRLDVGRDRAAGRRDKPLAAGTVRPAAVGTAACAALLACVPLSLACGVLAGGVHLGCVAAAWSYNLWLKHTIASWLPYAAAFGLLPAFLTLALPGNPWPPLWLSAAAALLATGAHFANVLPDIEGDLASGVLGLPQRLGRRRSIAAAALLAFASCAVLTVGPTGPVTVGGGLLLAATLALCLLAVAGPPALARGRLPFVVVLAMAGVDAALLVLAGRALAPGHL</sequence>
<dbReference type="RefSeq" id="WP_391935635.1">
    <property type="nucleotide sequence ID" value="NZ_JBIBSM010000010.1"/>
</dbReference>
<feature type="transmembrane region" description="Helical" evidence="5">
    <location>
        <begin position="244"/>
        <end position="264"/>
    </location>
</feature>
<name>A0ABW6YFZ2_9ACTN</name>
<evidence type="ECO:0000256" key="3">
    <source>
        <dbReference type="ARBA" id="ARBA00022989"/>
    </source>
</evidence>
<dbReference type="Pfam" id="PF01040">
    <property type="entry name" value="UbiA"/>
    <property type="match status" value="1"/>
</dbReference>
<evidence type="ECO:0000313" key="7">
    <source>
        <dbReference type="Proteomes" id="UP001603013"/>
    </source>
</evidence>
<evidence type="ECO:0000313" key="6">
    <source>
        <dbReference type="EMBL" id="MFF8278515.1"/>
    </source>
</evidence>
<keyword evidence="3 5" id="KW-1133">Transmembrane helix</keyword>
<evidence type="ECO:0000256" key="5">
    <source>
        <dbReference type="SAM" id="Phobius"/>
    </source>
</evidence>
<accession>A0ABW6YFZ2</accession>
<feature type="transmembrane region" description="Helical" evidence="5">
    <location>
        <begin position="153"/>
        <end position="173"/>
    </location>
</feature>
<evidence type="ECO:0000256" key="1">
    <source>
        <dbReference type="ARBA" id="ARBA00004141"/>
    </source>
</evidence>
<organism evidence="6 7">
    <name type="scientific">Streptomyces lateritius</name>
    <dbReference type="NCBI Taxonomy" id="67313"/>
    <lineage>
        <taxon>Bacteria</taxon>
        <taxon>Bacillati</taxon>
        <taxon>Actinomycetota</taxon>
        <taxon>Actinomycetes</taxon>
        <taxon>Kitasatosporales</taxon>
        <taxon>Streptomycetaceae</taxon>
        <taxon>Streptomyces</taxon>
    </lineage>
</organism>